<dbReference type="OrthoDB" id="413579at2759"/>
<dbReference type="AlphaFoldDB" id="E1ZN29"/>
<evidence type="ECO:0008006" key="4">
    <source>
        <dbReference type="Google" id="ProtNLM"/>
    </source>
</evidence>
<accession>E1ZN29</accession>
<dbReference type="Proteomes" id="UP000008141">
    <property type="component" value="Unassembled WGS sequence"/>
</dbReference>
<organism evidence="3">
    <name type="scientific">Chlorella variabilis</name>
    <name type="common">Green alga</name>
    <dbReference type="NCBI Taxonomy" id="554065"/>
    <lineage>
        <taxon>Eukaryota</taxon>
        <taxon>Viridiplantae</taxon>
        <taxon>Chlorophyta</taxon>
        <taxon>core chlorophytes</taxon>
        <taxon>Trebouxiophyceae</taxon>
        <taxon>Chlorellales</taxon>
        <taxon>Chlorellaceae</taxon>
        <taxon>Chlorella clade</taxon>
        <taxon>Chlorella</taxon>
    </lineage>
</organism>
<keyword evidence="1" id="KW-0812">Transmembrane</keyword>
<feature type="transmembrane region" description="Helical" evidence="1">
    <location>
        <begin position="20"/>
        <end position="40"/>
    </location>
</feature>
<dbReference type="EMBL" id="GL433854">
    <property type="protein sequence ID" value="EFN52798.1"/>
    <property type="molecule type" value="Genomic_DNA"/>
</dbReference>
<dbReference type="eggNOG" id="ENOG502SAI0">
    <property type="taxonomic scope" value="Eukaryota"/>
</dbReference>
<proteinExistence type="predicted"/>
<dbReference type="GeneID" id="17352234"/>
<protein>
    <recommendedName>
        <fullName evidence="4">Trichome birefringence-like N-terminal domain-containing protein</fullName>
    </recommendedName>
</protein>
<dbReference type="InParanoid" id="E1ZN29"/>
<dbReference type="RefSeq" id="XP_005844900.1">
    <property type="nucleotide sequence ID" value="XM_005844838.1"/>
</dbReference>
<evidence type="ECO:0000256" key="1">
    <source>
        <dbReference type="SAM" id="Phobius"/>
    </source>
</evidence>
<gene>
    <name evidence="2" type="ORF">CHLNCDRAFT_138448</name>
</gene>
<evidence type="ECO:0000313" key="2">
    <source>
        <dbReference type="EMBL" id="EFN52798.1"/>
    </source>
</evidence>
<keyword evidence="1" id="KW-1133">Transmembrane helix</keyword>
<sequence length="395" mass="43634">MLAPGLAPQPSVRRWSGTALTAAVGAGVAVLCALAVLRTLSGSLLEERRSPWPGFSLPLRSKASLRRPADPGNSSGPTPVPCKFNTQLNYSAVHWSKRNGTADQLSIRGCTMKRYSHAEAKQCLAGKRLVFVGDSLTRYQYLALIYFLEKGEWPAPLGGVPGQPSVTNEHDWNDFLRGTSALFGGRELCDCYRREYILGVTPRPPEKEKFENRFFITADGATAVSHFTYTTAPHTVHGHFGFPPHLMGQTPCAPATCNQTADWAFDLALRRVVRPLQPTHVIINSGMWGSSNAFGDDKWRSIAAAGLYSVFEQLGRVIWRTTTAARGPRAPTRDHDALALKHTAAEGWGVLDAYAITRPLVKMLNKPMWDPRHYQAVVYRELNLYLLNMICEAES</sequence>
<reference evidence="2 3" key="1">
    <citation type="journal article" date="2010" name="Plant Cell">
        <title>The Chlorella variabilis NC64A genome reveals adaptation to photosymbiosis, coevolution with viruses, and cryptic sex.</title>
        <authorList>
            <person name="Blanc G."/>
            <person name="Duncan G."/>
            <person name="Agarkova I."/>
            <person name="Borodovsky M."/>
            <person name="Gurnon J."/>
            <person name="Kuo A."/>
            <person name="Lindquist E."/>
            <person name="Lucas S."/>
            <person name="Pangilinan J."/>
            <person name="Polle J."/>
            <person name="Salamov A."/>
            <person name="Terry A."/>
            <person name="Yamada T."/>
            <person name="Dunigan D.D."/>
            <person name="Grigoriev I.V."/>
            <person name="Claverie J.M."/>
            <person name="Van Etten J.L."/>
        </authorList>
    </citation>
    <scope>NUCLEOTIDE SEQUENCE [LARGE SCALE GENOMIC DNA]</scope>
    <source>
        <strain evidence="2 3">NC64A</strain>
    </source>
</reference>
<evidence type="ECO:0000313" key="3">
    <source>
        <dbReference type="Proteomes" id="UP000008141"/>
    </source>
</evidence>
<keyword evidence="3" id="KW-1185">Reference proteome</keyword>
<keyword evidence="1" id="KW-0472">Membrane</keyword>
<dbReference type="KEGG" id="cvr:CHLNCDRAFT_138448"/>
<name>E1ZN29_CHLVA</name>